<dbReference type="Gene3D" id="2.115.10.20">
    <property type="entry name" value="Glycosyl hydrolase domain, family 43"/>
    <property type="match status" value="1"/>
</dbReference>
<evidence type="ECO:0000256" key="4">
    <source>
        <dbReference type="ARBA" id="ARBA00023277"/>
    </source>
</evidence>
<keyword evidence="4" id="KW-0119">Carbohydrate metabolism</keyword>
<evidence type="ECO:0000256" key="3">
    <source>
        <dbReference type="ARBA" id="ARBA00022801"/>
    </source>
</evidence>
<keyword evidence="3 8" id="KW-0378">Hydrolase</keyword>
<dbReference type="InterPro" id="IPR023296">
    <property type="entry name" value="Glyco_hydro_beta-prop_sf"/>
</dbReference>
<evidence type="ECO:0000256" key="1">
    <source>
        <dbReference type="ARBA" id="ARBA00009865"/>
    </source>
</evidence>
<evidence type="ECO:0000256" key="9">
    <source>
        <dbReference type="SAM" id="SignalP"/>
    </source>
</evidence>
<feature type="signal peptide" evidence="9">
    <location>
        <begin position="1"/>
        <end position="22"/>
    </location>
</feature>
<dbReference type="Pfam" id="PF04616">
    <property type="entry name" value="Glyco_hydro_43"/>
    <property type="match status" value="1"/>
</dbReference>
<dbReference type="Proteomes" id="UP000198964">
    <property type="component" value="Unassembled WGS sequence"/>
</dbReference>
<keyword evidence="5 8" id="KW-0326">Glycosidase</keyword>
<organism evidence="10 11">
    <name type="scientific">Sunxiuqinia elliptica</name>
    <dbReference type="NCBI Taxonomy" id="655355"/>
    <lineage>
        <taxon>Bacteria</taxon>
        <taxon>Pseudomonadati</taxon>
        <taxon>Bacteroidota</taxon>
        <taxon>Bacteroidia</taxon>
        <taxon>Marinilabiliales</taxon>
        <taxon>Prolixibacteraceae</taxon>
        <taxon>Sunxiuqinia</taxon>
    </lineage>
</organism>
<evidence type="ECO:0000256" key="5">
    <source>
        <dbReference type="ARBA" id="ARBA00023295"/>
    </source>
</evidence>
<feature type="site" description="Important for catalytic activity, responsible for pKa modulation of the active site Glu and correct orientation of both the proton donor and substrate" evidence="7">
    <location>
        <position position="169"/>
    </location>
</feature>
<feature type="active site" description="Proton acceptor" evidence="6">
    <location>
        <position position="39"/>
    </location>
</feature>
<dbReference type="EMBL" id="FONW01000008">
    <property type="protein sequence ID" value="SFF50954.1"/>
    <property type="molecule type" value="Genomic_DNA"/>
</dbReference>
<feature type="active site" description="Proton donor" evidence="6">
    <location>
        <position position="221"/>
    </location>
</feature>
<dbReference type="STRING" id="655355.SAMN05216283_10832"/>
<dbReference type="RefSeq" id="WP_093920550.1">
    <property type="nucleotide sequence ID" value="NZ_FONW01000008.1"/>
</dbReference>
<gene>
    <name evidence="10" type="ORF">SAMN05216283_10832</name>
</gene>
<accession>A0A1I2J8V5</accession>
<evidence type="ECO:0000313" key="11">
    <source>
        <dbReference type="Proteomes" id="UP000198964"/>
    </source>
</evidence>
<evidence type="ECO:0000256" key="6">
    <source>
        <dbReference type="PIRSR" id="PIRSR606710-1"/>
    </source>
</evidence>
<reference evidence="10 11" key="1">
    <citation type="submission" date="2016-10" db="EMBL/GenBank/DDBJ databases">
        <authorList>
            <person name="de Groot N.N."/>
        </authorList>
    </citation>
    <scope>NUCLEOTIDE SEQUENCE [LARGE SCALE GENOMIC DNA]</scope>
    <source>
        <strain evidence="10 11">CGMCC 1.9156</strain>
    </source>
</reference>
<keyword evidence="11" id="KW-1185">Reference proteome</keyword>
<feature type="chain" id="PRO_5011750276" evidence="9">
    <location>
        <begin position="23"/>
        <end position="340"/>
    </location>
</feature>
<dbReference type="InterPro" id="IPR052176">
    <property type="entry name" value="Glycosyl_Hydrlase_43_Enz"/>
</dbReference>
<evidence type="ECO:0000256" key="7">
    <source>
        <dbReference type="PIRSR" id="PIRSR606710-2"/>
    </source>
</evidence>
<dbReference type="PANTHER" id="PTHR43772">
    <property type="entry name" value="ENDO-1,4-BETA-XYLANASE"/>
    <property type="match status" value="1"/>
</dbReference>
<evidence type="ECO:0000256" key="8">
    <source>
        <dbReference type="RuleBase" id="RU361187"/>
    </source>
</evidence>
<protein>
    <submittedName>
        <fullName evidence="10">Glycosyl hydrolases family 43</fullName>
    </submittedName>
</protein>
<sequence>MRHTCFLILCGLWFSVSTQAQKATDKTSGNPIFNDWYADPEVAVLNDSYWIFPTYSAKYEEQVFFDAFSSNDLVHWEKHEHVLDTAIVPWVHKAMWAPSIIEKDGKYYLFFAGNDIQNESGPYYDASQGDKNKQGGIGIAVADHPGGPYRDYLGKPLIQDFYHGAQPIDQYVFKALDGQYYIVYGGWGHCNIGRLSDDFKRLVPFDDGQLVKEITPEGYVEGPTFFIKNNTYYFMWSEGNWGDSSYRVAFAMADSPFGPFERAGTILEQDPEIATGAGHHSILHVPNSNDWYIVYHRRPIPNQGRDHRVVCVDRLFFNEDQSIKPVHMTFEGVQANPINQ</sequence>
<dbReference type="InterPro" id="IPR006710">
    <property type="entry name" value="Glyco_hydro_43"/>
</dbReference>
<dbReference type="GO" id="GO:0004553">
    <property type="term" value="F:hydrolase activity, hydrolyzing O-glycosyl compounds"/>
    <property type="evidence" value="ECO:0007669"/>
    <property type="project" value="InterPro"/>
</dbReference>
<dbReference type="GO" id="GO:0045493">
    <property type="term" value="P:xylan catabolic process"/>
    <property type="evidence" value="ECO:0007669"/>
    <property type="project" value="UniProtKB-KW"/>
</dbReference>
<evidence type="ECO:0000313" key="10">
    <source>
        <dbReference type="EMBL" id="SFF50954.1"/>
    </source>
</evidence>
<dbReference type="SUPFAM" id="SSF75005">
    <property type="entry name" value="Arabinanase/levansucrase/invertase"/>
    <property type="match status" value="1"/>
</dbReference>
<dbReference type="PANTHER" id="PTHR43772:SF2">
    <property type="entry name" value="PUTATIVE (AFU_ORTHOLOGUE AFUA_2G04480)-RELATED"/>
    <property type="match status" value="1"/>
</dbReference>
<evidence type="ECO:0000256" key="2">
    <source>
        <dbReference type="ARBA" id="ARBA00022651"/>
    </source>
</evidence>
<keyword evidence="9" id="KW-0732">Signal</keyword>
<dbReference type="AlphaFoldDB" id="A0A1I2J8V5"/>
<name>A0A1I2J8V5_9BACT</name>
<keyword evidence="2" id="KW-0858">Xylan degradation</keyword>
<proteinExistence type="inferred from homology"/>
<dbReference type="CDD" id="cd18827">
    <property type="entry name" value="GH43_XlnD-like"/>
    <property type="match status" value="1"/>
</dbReference>
<comment type="similarity">
    <text evidence="1 8">Belongs to the glycosyl hydrolase 43 family.</text>
</comment>
<keyword evidence="2" id="KW-0624">Polysaccharide degradation</keyword>